<evidence type="ECO:0000259" key="7">
    <source>
        <dbReference type="Pfam" id="PF14322"/>
    </source>
</evidence>
<dbReference type="Pfam" id="PF07980">
    <property type="entry name" value="SusD_RagB"/>
    <property type="match status" value="1"/>
</dbReference>
<dbReference type="Proteomes" id="UP000295292">
    <property type="component" value="Unassembled WGS sequence"/>
</dbReference>
<evidence type="ECO:0000313" key="9">
    <source>
        <dbReference type="Proteomes" id="UP000295292"/>
    </source>
</evidence>
<keyword evidence="9" id="KW-1185">Reference proteome</keyword>
<dbReference type="InterPro" id="IPR012944">
    <property type="entry name" value="SusD_RagB_dom"/>
</dbReference>
<dbReference type="AlphaFoldDB" id="A0A4R6W5Q1"/>
<evidence type="ECO:0000256" key="5">
    <source>
        <dbReference type="ARBA" id="ARBA00023237"/>
    </source>
</evidence>
<proteinExistence type="inferred from homology"/>
<dbReference type="InterPro" id="IPR033985">
    <property type="entry name" value="SusD-like_N"/>
</dbReference>
<dbReference type="Gene3D" id="1.25.40.390">
    <property type="match status" value="1"/>
</dbReference>
<evidence type="ECO:0000259" key="6">
    <source>
        <dbReference type="Pfam" id="PF07980"/>
    </source>
</evidence>
<accession>A0A4R6W5Q1</accession>
<reference evidence="8 9" key="1">
    <citation type="submission" date="2019-03" db="EMBL/GenBank/DDBJ databases">
        <title>Genomic Encyclopedia of Archaeal and Bacterial Type Strains, Phase II (KMG-II): from individual species to whole genera.</title>
        <authorList>
            <person name="Goeker M."/>
        </authorList>
    </citation>
    <scope>NUCLEOTIDE SEQUENCE [LARGE SCALE GENOMIC DNA]</scope>
    <source>
        <strain evidence="8 9">DSM 28353</strain>
    </source>
</reference>
<comment type="similarity">
    <text evidence="2">Belongs to the SusD family.</text>
</comment>
<evidence type="ECO:0000256" key="3">
    <source>
        <dbReference type="ARBA" id="ARBA00022729"/>
    </source>
</evidence>
<organism evidence="8 9">
    <name type="scientific">Sphingobacterium yanglingense</name>
    <dbReference type="NCBI Taxonomy" id="1437280"/>
    <lineage>
        <taxon>Bacteria</taxon>
        <taxon>Pseudomonadati</taxon>
        <taxon>Bacteroidota</taxon>
        <taxon>Sphingobacteriia</taxon>
        <taxon>Sphingobacteriales</taxon>
        <taxon>Sphingobacteriaceae</taxon>
        <taxon>Sphingobacterium</taxon>
    </lineage>
</organism>
<dbReference type="InterPro" id="IPR011990">
    <property type="entry name" value="TPR-like_helical_dom_sf"/>
</dbReference>
<keyword evidence="3" id="KW-0732">Signal</keyword>
<sequence>MKNLIYTLLIASLLYTSCDKYLDVEPRSQIELDKLYKEEKGFQDALSGIYILMKHEDSYGARMTQTTVENLISNWDVTAGTVEQKLGLFSYTDADVDKALSAIFSKQYATIASVNALLNNIDERKSVFKTEGLYNLIKGEALAIRAYVHLDILRLFGPIPTSPAEGSRLAYVTQFSKAINAHVEFEEYKKMLLKDIEEATALLKEVDPILHYSVSELREPNRVGGGGYRAENDFFAYRTLRMNYYAVRALEARAQLWFGNKEQAYIASKEVIGAVNNNNSPKFRLGSSSDMNAGDYVLREEHIFGLYDRAMFDWFGMRYSNGVLKKGTTVTLIKNTLFGNTNTDIREQSLWILNTLSNGAKAHVIRKYEAKDPKTVSMNTDYKQIPMLRMSEMYLIAAETTSFTEGITLLKEFRDTRSLKLTNPSNDLELKREIIKEYRKEFYAEGQGFFNYKRNNVAKADFLFIPNAATINYVLPLPKVEPVK</sequence>
<dbReference type="SUPFAM" id="SSF48452">
    <property type="entry name" value="TPR-like"/>
    <property type="match status" value="1"/>
</dbReference>
<dbReference type="OrthoDB" id="1097962at2"/>
<gene>
    <name evidence="8" type="ORF">CLV99_4725</name>
</gene>
<keyword evidence="5" id="KW-0998">Cell outer membrane</keyword>
<dbReference type="GO" id="GO:0009279">
    <property type="term" value="C:cell outer membrane"/>
    <property type="evidence" value="ECO:0007669"/>
    <property type="project" value="UniProtKB-SubCell"/>
</dbReference>
<evidence type="ECO:0000256" key="1">
    <source>
        <dbReference type="ARBA" id="ARBA00004442"/>
    </source>
</evidence>
<keyword evidence="4" id="KW-0472">Membrane</keyword>
<evidence type="ECO:0000256" key="2">
    <source>
        <dbReference type="ARBA" id="ARBA00006275"/>
    </source>
</evidence>
<evidence type="ECO:0000313" key="8">
    <source>
        <dbReference type="EMBL" id="TDQ72262.1"/>
    </source>
</evidence>
<dbReference type="Pfam" id="PF14322">
    <property type="entry name" value="SusD-like_3"/>
    <property type="match status" value="1"/>
</dbReference>
<dbReference type="RefSeq" id="WP_133586849.1">
    <property type="nucleotide sequence ID" value="NZ_SNYV01000020.1"/>
</dbReference>
<comment type="caution">
    <text evidence="8">The sequence shown here is derived from an EMBL/GenBank/DDBJ whole genome shotgun (WGS) entry which is preliminary data.</text>
</comment>
<name>A0A4R6W5Q1_9SPHI</name>
<protein>
    <submittedName>
        <fullName evidence="8">SusD-like starch-binding protein associating with outer membrane</fullName>
    </submittedName>
</protein>
<evidence type="ECO:0000256" key="4">
    <source>
        <dbReference type="ARBA" id="ARBA00023136"/>
    </source>
</evidence>
<feature type="domain" description="SusD-like N-terminal" evidence="7">
    <location>
        <begin position="20"/>
        <end position="168"/>
    </location>
</feature>
<feature type="domain" description="RagB/SusD" evidence="6">
    <location>
        <begin position="361"/>
        <end position="461"/>
    </location>
</feature>
<comment type="subcellular location">
    <subcellularLocation>
        <location evidence="1">Cell outer membrane</location>
    </subcellularLocation>
</comment>
<dbReference type="EMBL" id="SNYV01000020">
    <property type="protein sequence ID" value="TDQ72262.1"/>
    <property type="molecule type" value="Genomic_DNA"/>
</dbReference>